<evidence type="ECO:0000259" key="3">
    <source>
        <dbReference type="PROSITE" id="PS51186"/>
    </source>
</evidence>
<dbReference type="InterPro" id="IPR050680">
    <property type="entry name" value="YpeA/RimI_acetyltransf"/>
</dbReference>
<feature type="domain" description="N-acetyltransferase" evidence="3">
    <location>
        <begin position="1"/>
        <end position="152"/>
    </location>
</feature>
<comment type="caution">
    <text evidence="4">The sequence shown here is derived from an EMBL/GenBank/DDBJ whole genome shotgun (WGS) entry which is preliminary data.</text>
</comment>
<gene>
    <name evidence="4" type="ORF">DEX24_07270</name>
</gene>
<dbReference type="InterPro" id="IPR000182">
    <property type="entry name" value="GNAT_dom"/>
</dbReference>
<dbReference type="SUPFAM" id="SSF55729">
    <property type="entry name" value="Acyl-CoA N-acyltransferases (Nat)"/>
    <property type="match status" value="1"/>
</dbReference>
<evidence type="ECO:0000313" key="4">
    <source>
        <dbReference type="EMBL" id="PWI25702.1"/>
    </source>
</evidence>
<evidence type="ECO:0000256" key="1">
    <source>
        <dbReference type="ARBA" id="ARBA00022679"/>
    </source>
</evidence>
<dbReference type="CDD" id="cd04301">
    <property type="entry name" value="NAT_SF"/>
    <property type="match status" value="1"/>
</dbReference>
<name>A0A2U3AMF8_9BACL</name>
<dbReference type="PANTHER" id="PTHR43420">
    <property type="entry name" value="ACETYLTRANSFERASE"/>
    <property type="match status" value="1"/>
</dbReference>
<accession>A0A2U3AMF8</accession>
<proteinExistence type="predicted"/>
<sequence length="272" mass="31718">MKWHALTNFDLAMMTELWNRSFEDYFVAINLSEEDFLHRMESLNLSSKQSLVVEFDDEHAGMVLYGEEKFKNQQTAWIGGMGIIKALRQHGIGKEMLKKTIEIAKEDSVDALHLEVIIGNERAERLYRKEGFDVVNRVGVGTLAVLPSFRDDEKLTLKSTSITDEHRAYEMTGTPWQNRLNRNYQLYAIMLQEHEIGYLYWIEEGYALKQLVFYDEHKPMVEAVLAELYKRFGAIQLAIGNYNIEDTTYDDLLELGMKEKLRQYHMALQLTS</sequence>
<dbReference type="Gene3D" id="3.40.630.30">
    <property type="match status" value="1"/>
</dbReference>
<organism evidence="4 5">
    <name type="scientific">Kurthia sibirica</name>
    <dbReference type="NCBI Taxonomy" id="202750"/>
    <lineage>
        <taxon>Bacteria</taxon>
        <taxon>Bacillati</taxon>
        <taxon>Bacillota</taxon>
        <taxon>Bacilli</taxon>
        <taxon>Bacillales</taxon>
        <taxon>Caryophanaceae</taxon>
        <taxon>Kurthia</taxon>
    </lineage>
</organism>
<evidence type="ECO:0000313" key="5">
    <source>
        <dbReference type="Proteomes" id="UP000245938"/>
    </source>
</evidence>
<dbReference type="PANTHER" id="PTHR43420:SF44">
    <property type="entry name" value="ACETYLTRANSFERASE YPEA"/>
    <property type="match status" value="1"/>
</dbReference>
<keyword evidence="5" id="KW-1185">Reference proteome</keyword>
<dbReference type="OrthoDB" id="4228396at2"/>
<keyword evidence="2" id="KW-0012">Acyltransferase</keyword>
<dbReference type="EMBL" id="QFVR01000007">
    <property type="protein sequence ID" value="PWI25702.1"/>
    <property type="molecule type" value="Genomic_DNA"/>
</dbReference>
<reference evidence="4 5" key="1">
    <citation type="submission" date="2018-05" db="EMBL/GenBank/DDBJ databases">
        <title>Kurthia sibirica genome sequence.</title>
        <authorList>
            <person name="Maclea K.S."/>
            <person name="Goen A.E."/>
        </authorList>
    </citation>
    <scope>NUCLEOTIDE SEQUENCE [LARGE SCALE GENOMIC DNA]</scope>
    <source>
        <strain evidence="4 5">ATCC 49154</strain>
    </source>
</reference>
<evidence type="ECO:0000256" key="2">
    <source>
        <dbReference type="ARBA" id="ARBA00023315"/>
    </source>
</evidence>
<dbReference type="Pfam" id="PF00583">
    <property type="entry name" value="Acetyltransf_1"/>
    <property type="match status" value="1"/>
</dbReference>
<protein>
    <recommendedName>
        <fullName evidence="3">N-acetyltransferase domain-containing protein</fullName>
    </recommendedName>
</protein>
<keyword evidence="1" id="KW-0808">Transferase</keyword>
<dbReference type="PROSITE" id="PS51186">
    <property type="entry name" value="GNAT"/>
    <property type="match status" value="1"/>
</dbReference>
<dbReference type="InterPro" id="IPR016181">
    <property type="entry name" value="Acyl_CoA_acyltransferase"/>
</dbReference>
<dbReference type="RefSeq" id="WP_109305756.1">
    <property type="nucleotide sequence ID" value="NZ_BJUF01000013.1"/>
</dbReference>
<dbReference type="Proteomes" id="UP000245938">
    <property type="component" value="Unassembled WGS sequence"/>
</dbReference>
<dbReference type="AlphaFoldDB" id="A0A2U3AMF8"/>
<dbReference type="GO" id="GO:0016747">
    <property type="term" value="F:acyltransferase activity, transferring groups other than amino-acyl groups"/>
    <property type="evidence" value="ECO:0007669"/>
    <property type="project" value="InterPro"/>
</dbReference>